<keyword evidence="2 5" id="KW-0812">Transmembrane</keyword>
<dbReference type="Pfam" id="PF00324">
    <property type="entry name" value="AA_permease"/>
    <property type="match status" value="1"/>
</dbReference>
<feature type="transmembrane region" description="Helical" evidence="5">
    <location>
        <begin position="107"/>
        <end position="128"/>
    </location>
</feature>
<sequence>MFMVVTMLINMFGVKIFGEFEPWLSSVSVLIVLRPIILLLVIIVGEAPSHDHLGVGYWSDPGTRRAYSGIDDEPFGRLASFINVLVTELVGVIVAKAENPRRNVPRAIKLTFYRILIFYELSVFLQGTCVAYDHLLLISATSSSISANASPFVVAIKNAKIGRLDHAINACILVIIFSAVISDLCIGSRTLDGLTVTGRAPRSFAKTNRWAIPYYALMVCGSFSALAYMSVAEDSQTVFSCFVSVVSFFGVLTCSLTYSAPFYPYGSWGALVLCVVIAFTQNFTVFIDGFDHETFITGYIGIPVYVTKTIKPEDAKLVTLKHYVDAEEEARIIKDQERKERNKLSSRKYK</sequence>
<dbReference type="Gene3D" id="1.20.1740.10">
    <property type="entry name" value="Amino acid/polyamine transporter I"/>
    <property type="match status" value="1"/>
</dbReference>
<accession>A0A1E4S1I7</accession>
<dbReference type="GO" id="GO:0016020">
    <property type="term" value="C:membrane"/>
    <property type="evidence" value="ECO:0007669"/>
    <property type="project" value="UniProtKB-SubCell"/>
</dbReference>
<evidence type="ECO:0000256" key="5">
    <source>
        <dbReference type="SAM" id="Phobius"/>
    </source>
</evidence>
<evidence type="ECO:0000256" key="2">
    <source>
        <dbReference type="ARBA" id="ARBA00022692"/>
    </source>
</evidence>
<dbReference type="RefSeq" id="XP_020070370.1">
    <property type="nucleotide sequence ID" value="XM_020217151.1"/>
</dbReference>
<comment type="subcellular location">
    <subcellularLocation>
        <location evidence="1">Membrane</location>
        <topology evidence="1">Multi-pass membrane protein</topology>
    </subcellularLocation>
</comment>
<organism evidence="7 8">
    <name type="scientific">Cyberlindnera jadinii (strain ATCC 18201 / CBS 1600 / BCRC 20928 / JCM 3617 / NBRC 0987 / NRRL Y-1542)</name>
    <name type="common">Torula yeast</name>
    <name type="synonym">Candida utilis</name>
    <dbReference type="NCBI Taxonomy" id="983966"/>
    <lineage>
        <taxon>Eukaryota</taxon>
        <taxon>Fungi</taxon>
        <taxon>Dikarya</taxon>
        <taxon>Ascomycota</taxon>
        <taxon>Saccharomycotina</taxon>
        <taxon>Saccharomycetes</taxon>
        <taxon>Phaffomycetales</taxon>
        <taxon>Phaffomycetaceae</taxon>
        <taxon>Cyberlindnera</taxon>
    </lineage>
</organism>
<keyword evidence="4 5" id="KW-0472">Membrane</keyword>
<feature type="transmembrane region" description="Helical" evidence="5">
    <location>
        <begin position="265"/>
        <end position="287"/>
    </location>
</feature>
<keyword evidence="3 5" id="KW-1133">Transmembrane helix</keyword>
<dbReference type="EMBL" id="KV453931">
    <property type="protein sequence ID" value="ODV73331.1"/>
    <property type="molecule type" value="Genomic_DNA"/>
</dbReference>
<dbReference type="InterPro" id="IPR004841">
    <property type="entry name" value="AA-permease/SLC12A_dom"/>
</dbReference>
<dbReference type="OrthoDB" id="3900342at2759"/>
<feature type="transmembrane region" description="Helical" evidence="5">
    <location>
        <begin position="238"/>
        <end position="259"/>
    </location>
</feature>
<feature type="transmembrane region" description="Helical" evidence="5">
    <location>
        <begin position="211"/>
        <end position="231"/>
    </location>
</feature>
<gene>
    <name evidence="7" type="ORF">CYBJADRAFT_184971</name>
</gene>
<evidence type="ECO:0000259" key="6">
    <source>
        <dbReference type="Pfam" id="PF00324"/>
    </source>
</evidence>
<feature type="transmembrane region" description="Helical" evidence="5">
    <location>
        <begin position="75"/>
        <end position="95"/>
    </location>
</feature>
<proteinExistence type="predicted"/>
<feature type="transmembrane region" description="Helical" evidence="5">
    <location>
        <begin position="134"/>
        <end position="156"/>
    </location>
</feature>
<name>A0A1E4S1I7_CYBJN</name>
<dbReference type="GeneID" id="30991547"/>
<evidence type="ECO:0000313" key="8">
    <source>
        <dbReference type="Proteomes" id="UP000094389"/>
    </source>
</evidence>
<feature type="transmembrane region" description="Helical" evidence="5">
    <location>
        <begin position="168"/>
        <end position="191"/>
    </location>
</feature>
<dbReference type="Proteomes" id="UP000094389">
    <property type="component" value="Unassembled WGS sequence"/>
</dbReference>
<evidence type="ECO:0000256" key="4">
    <source>
        <dbReference type="ARBA" id="ARBA00023136"/>
    </source>
</evidence>
<evidence type="ECO:0000313" key="7">
    <source>
        <dbReference type="EMBL" id="ODV73331.1"/>
    </source>
</evidence>
<dbReference type="InterPro" id="IPR050524">
    <property type="entry name" value="APC_YAT"/>
</dbReference>
<dbReference type="GO" id="GO:0015171">
    <property type="term" value="F:amino acid transmembrane transporter activity"/>
    <property type="evidence" value="ECO:0007669"/>
    <property type="project" value="UniProtKB-ARBA"/>
</dbReference>
<protein>
    <recommendedName>
        <fullName evidence="6">Amino acid permease/ SLC12A domain-containing protein</fullName>
    </recommendedName>
</protein>
<dbReference type="AlphaFoldDB" id="A0A1E4S1I7"/>
<dbReference type="PANTHER" id="PTHR43341:SF9">
    <property type="entry name" value="DICARBOXYLIC AMINO ACID PERMEASE"/>
    <property type="match status" value="1"/>
</dbReference>
<feature type="transmembrane region" description="Helical" evidence="5">
    <location>
        <begin position="20"/>
        <end position="44"/>
    </location>
</feature>
<keyword evidence="8" id="KW-1185">Reference proteome</keyword>
<evidence type="ECO:0000256" key="1">
    <source>
        <dbReference type="ARBA" id="ARBA00004141"/>
    </source>
</evidence>
<dbReference type="STRING" id="983966.A0A1E4S1I7"/>
<reference evidence="7 8" key="1">
    <citation type="journal article" date="2016" name="Proc. Natl. Acad. Sci. U.S.A.">
        <title>Comparative genomics of biotechnologically important yeasts.</title>
        <authorList>
            <person name="Riley R."/>
            <person name="Haridas S."/>
            <person name="Wolfe K.H."/>
            <person name="Lopes M.R."/>
            <person name="Hittinger C.T."/>
            <person name="Goeker M."/>
            <person name="Salamov A.A."/>
            <person name="Wisecaver J.H."/>
            <person name="Long T.M."/>
            <person name="Calvey C.H."/>
            <person name="Aerts A.L."/>
            <person name="Barry K.W."/>
            <person name="Choi C."/>
            <person name="Clum A."/>
            <person name="Coughlan A.Y."/>
            <person name="Deshpande S."/>
            <person name="Douglass A.P."/>
            <person name="Hanson S.J."/>
            <person name="Klenk H.-P."/>
            <person name="LaButti K.M."/>
            <person name="Lapidus A."/>
            <person name="Lindquist E.A."/>
            <person name="Lipzen A.M."/>
            <person name="Meier-Kolthoff J.P."/>
            <person name="Ohm R.A."/>
            <person name="Otillar R.P."/>
            <person name="Pangilinan J.L."/>
            <person name="Peng Y."/>
            <person name="Rokas A."/>
            <person name="Rosa C.A."/>
            <person name="Scheuner C."/>
            <person name="Sibirny A.A."/>
            <person name="Slot J.C."/>
            <person name="Stielow J.B."/>
            <person name="Sun H."/>
            <person name="Kurtzman C.P."/>
            <person name="Blackwell M."/>
            <person name="Grigoriev I.V."/>
            <person name="Jeffries T.W."/>
        </authorList>
    </citation>
    <scope>NUCLEOTIDE SEQUENCE [LARGE SCALE GENOMIC DNA]</scope>
    <source>
        <strain evidence="8">ATCC 18201 / CBS 1600 / BCRC 20928 / JCM 3617 / NBRC 0987 / NRRL Y-1542</strain>
    </source>
</reference>
<dbReference type="PANTHER" id="PTHR43341">
    <property type="entry name" value="AMINO ACID PERMEASE"/>
    <property type="match status" value="1"/>
</dbReference>
<feature type="domain" description="Amino acid permease/ SLC12A" evidence="6">
    <location>
        <begin position="2"/>
        <end position="306"/>
    </location>
</feature>
<evidence type="ECO:0000256" key="3">
    <source>
        <dbReference type="ARBA" id="ARBA00022989"/>
    </source>
</evidence>